<evidence type="ECO:0000256" key="2">
    <source>
        <dbReference type="ARBA" id="ARBA00022723"/>
    </source>
</evidence>
<dbReference type="InterPro" id="IPR036849">
    <property type="entry name" value="Enolase-like_C_sf"/>
</dbReference>
<name>A0A365XUU3_9BACT</name>
<gene>
    <name evidence="5" type="ORF">DF182_26915</name>
</gene>
<dbReference type="Gene3D" id="3.20.20.120">
    <property type="entry name" value="Enolase-like C-terminal domain"/>
    <property type="match status" value="1"/>
</dbReference>
<evidence type="ECO:0000256" key="1">
    <source>
        <dbReference type="ARBA" id="ARBA00001946"/>
    </source>
</evidence>
<dbReference type="SUPFAM" id="SSF51604">
    <property type="entry name" value="Enolase C-terminal domain-like"/>
    <property type="match status" value="1"/>
</dbReference>
<organism evidence="5 6">
    <name type="scientific">Chitinophaga flava</name>
    <dbReference type="NCBI Taxonomy" id="2259036"/>
    <lineage>
        <taxon>Bacteria</taxon>
        <taxon>Pseudomonadati</taxon>
        <taxon>Bacteroidota</taxon>
        <taxon>Chitinophagia</taxon>
        <taxon>Chitinophagales</taxon>
        <taxon>Chitinophagaceae</taxon>
        <taxon>Chitinophaga</taxon>
    </lineage>
</organism>
<dbReference type="GO" id="GO:0016836">
    <property type="term" value="F:hydro-lyase activity"/>
    <property type="evidence" value="ECO:0007669"/>
    <property type="project" value="TreeGrafter"/>
</dbReference>
<protein>
    <recommendedName>
        <fullName evidence="4">Mandelate racemase/muconate lactonizing enzyme C-terminal domain-containing protein</fullName>
    </recommendedName>
</protein>
<dbReference type="InterPro" id="IPR018110">
    <property type="entry name" value="Mandel_Rmase/mucon_lact_enz_CS"/>
</dbReference>
<dbReference type="SFLD" id="SFLDS00001">
    <property type="entry name" value="Enolase"/>
    <property type="match status" value="1"/>
</dbReference>
<evidence type="ECO:0000259" key="4">
    <source>
        <dbReference type="SMART" id="SM00922"/>
    </source>
</evidence>
<reference evidence="5 6" key="1">
    <citation type="submission" date="2018-05" db="EMBL/GenBank/DDBJ databases">
        <title>Chitinophaga sp. K3CV102501T nov., isolated from isolated from a monsoon evergreen broad-leaved forest soil.</title>
        <authorList>
            <person name="Lv Y."/>
        </authorList>
    </citation>
    <scope>NUCLEOTIDE SEQUENCE [LARGE SCALE GENOMIC DNA]</scope>
    <source>
        <strain evidence="5 6">GDMCC 1.1325</strain>
    </source>
</reference>
<dbReference type="InterPro" id="IPR029017">
    <property type="entry name" value="Enolase-like_N"/>
</dbReference>
<dbReference type="RefSeq" id="WP_113618855.1">
    <property type="nucleotide sequence ID" value="NZ_QFFJ01000002.1"/>
</dbReference>
<dbReference type="Pfam" id="PF13378">
    <property type="entry name" value="MR_MLE_C"/>
    <property type="match status" value="1"/>
</dbReference>
<sequence>MQRIGGEFFNIKCAQISVLKQAKAVTPFEDATMGPFQGLGIAVLSLEDQDGFIGEAPIYSAYNNILETCLLPILLHSGGIPYADLYNRMYWSIRNEGFRGPASALLGQIDLALHDIAAQRSKMPLHRYLGANRNEVKIYGSGGGANYTLKELEKEVGYFLDAGVDCYKMKIGRVHGSRMMEDVERVKFVRNLLGKNARLAVDANQVWTCDEALLFLDKVESADISWLEEPVHSASLDQIGKLCSLTTVPVSYGESERSALVFPALVNAGVRHLQPVATQIGSVQELMSVRDLASRENIEFSSGGYPWYTAALVATAHEQCQVEYLYSLMYGIQDYFKVQPVLKNGNLILSEIPGFPVKVDWEYCNKKNLVLRSFKWESERLDKYMPIVSV</sequence>
<dbReference type="InterPro" id="IPR046945">
    <property type="entry name" value="RHMD-like"/>
</dbReference>
<dbReference type="SMART" id="SM00922">
    <property type="entry name" value="MR_MLE"/>
    <property type="match status" value="1"/>
</dbReference>
<dbReference type="OrthoDB" id="9796450at2"/>
<evidence type="ECO:0000256" key="3">
    <source>
        <dbReference type="ARBA" id="ARBA00022842"/>
    </source>
</evidence>
<comment type="cofactor">
    <cofactor evidence="1">
        <name>Mg(2+)</name>
        <dbReference type="ChEBI" id="CHEBI:18420"/>
    </cofactor>
</comment>
<dbReference type="Gene3D" id="3.30.390.10">
    <property type="entry name" value="Enolase-like, N-terminal domain"/>
    <property type="match status" value="1"/>
</dbReference>
<dbReference type="PANTHER" id="PTHR13794:SF58">
    <property type="entry name" value="MITOCHONDRIAL ENOLASE SUPERFAMILY MEMBER 1"/>
    <property type="match status" value="1"/>
</dbReference>
<dbReference type="GO" id="GO:0009063">
    <property type="term" value="P:amino acid catabolic process"/>
    <property type="evidence" value="ECO:0007669"/>
    <property type="project" value="InterPro"/>
</dbReference>
<dbReference type="GO" id="GO:0016854">
    <property type="term" value="F:racemase and epimerase activity"/>
    <property type="evidence" value="ECO:0007669"/>
    <property type="project" value="UniProtKB-ARBA"/>
</dbReference>
<evidence type="ECO:0000313" key="5">
    <source>
        <dbReference type="EMBL" id="RBL90103.1"/>
    </source>
</evidence>
<dbReference type="AlphaFoldDB" id="A0A365XUU3"/>
<dbReference type="PROSITE" id="PS00909">
    <property type="entry name" value="MR_MLE_2"/>
    <property type="match status" value="1"/>
</dbReference>
<dbReference type="PANTHER" id="PTHR13794">
    <property type="entry name" value="ENOLASE SUPERFAMILY, MANDELATE RACEMASE"/>
    <property type="match status" value="1"/>
</dbReference>
<accession>A0A365XUU3</accession>
<dbReference type="InterPro" id="IPR013342">
    <property type="entry name" value="Mandelate_racemase_C"/>
</dbReference>
<dbReference type="GO" id="GO:0016052">
    <property type="term" value="P:carbohydrate catabolic process"/>
    <property type="evidence" value="ECO:0007669"/>
    <property type="project" value="TreeGrafter"/>
</dbReference>
<dbReference type="InterPro" id="IPR029065">
    <property type="entry name" value="Enolase_C-like"/>
</dbReference>
<keyword evidence="6" id="KW-1185">Reference proteome</keyword>
<comment type="caution">
    <text evidence="5">The sequence shown here is derived from an EMBL/GenBank/DDBJ whole genome shotgun (WGS) entry which is preliminary data.</text>
</comment>
<keyword evidence="2" id="KW-0479">Metal-binding</keyword>
<feature type="domain" description="Mandelate racemase/muconate lactonizing enzyme C-terminal" evidence="4">
    <location>
        <begin position="149"/>
        <end position="249"/>
    </location>
</feature>
<dbReference type="SUPFAM" id="SSF54826">
    <property type="entry name" value="Enolase N-terminal domain-like"/>
    <property type="match status" value="1"/>
</dbReference>
<keyword evidence="3" id="KW-0460">Magnesium</keyword>
<evidence type="ECO:0000313" key="6">
    <source>
        <dbReference type="Proteomes" id="UP000253410"/>
    </source>
</evidence>
<dbReference type="EMBL" id="QFFJ01000002">
    <property type="protein sequence ID" value="RBL90103.1"/>
    <property type="molecule type" value="Genomic_DNA"/>
</dbReference>
<dbReference type="GO" id="GO:0000287">
    <property type="term" value="F:magnesium ion binding"/>
    <property type="evidence" value="ECO:0007669"/>
    <property type="project" value="TreeGrafter"/>
</dbReference>
<proteinExistence type="predicted"/>
<dbReference type="Proteomes" id="UP000253410">
    <property type="component" value="Unassembled WGS sequence"/>
</dbReference>